<comment type="subcellular location">
    <subcellularLocation>
        <location evidence="2">Cell membrane</location>
    </subcellularLocation>
    <subcellularLocation>
        <location evidence="1">Membrane</location>
        <topology evidence="1">Multi-pass membrane protein</topology>
    </subcellularLocation>
</comment>
<organism evidence="14">
    <name type="scientific">Cupiennius salei</name>
    <name type="common">American wandering spider</name>
    <dbReference type="NCBI Taxonomy" id="6928"/>
    <lineage>
        <taxon>Eukaryota</taxon>
        <taxon>Metazoa</taxon>
        <taxon>Ecdysozoa</taxon>
        <taxon>Arthropoda</taxon>
        <taxon>Chelicerata</taxon>
        <taxon>Arachnida</taxon>
        <taxon>Araneae</taxon>
        <taxon>Araneomorphae</taxon>
        <taxon>Entelegynae</taxon>
        <taxon>Lycosoidea</taxon>
        <taxon>Ctenidae</taxon>
        <taxon>Cupiennius</taxon>
    </lineage>
</organism>
<keyword evidence="8 11" id="KW-0406">Ion transport</keyword>
<dbReference type="GO" id="GO:0004888">
    <property type="term" value="F:transmembrane signaling receptor activity"/>
    <property type="evidence" value="ECO:0007669"/>
    <property type="project" value="InterPro"/>
</dbReference>
<dbReference type="PRINTS" id="PR00252">
    <property type="entry name" value="NRIONCHANNEL"/>
</dbReference>
<dbReference type="InterPro" id="IPR006202">
    <property type="entry name" value="Neur_chan_lig-bd"/>
</dbReference>
<dbReference type="InterPro" id="IPR018000">
    <property type="entry name" value="Neurotransmitter_ion_chnl_CS"/>
</dbReference>
<dbReference type="Gene3D" id="1.20.58.390">
    <property type="entry name" value="Neurotransmitter-gated ion-channel transmembrane domain"/>
    <property type="match status" value="1"/>
</dbReference>
<evidence type="ECO:0000256" key="11">
    <source>
        <dbReference type="RuleBase" id="RU000687"/>
    </source>
</evidence>
<dbReference type="Pfam" id="PF02932">
    <property type="entry name" value="Neur_chan_memb"/>
    <property type="match status" value="1"/>
</dbReference>
<reference evidence="14" key="1">
    <citation type="journal article" date="2015" name="PLoS ONE">
        <title>Transcriptome Analysis of the Central and Peripheral Nervous Systems of the Spider Cupiennius salei Reveals Multiple Putative Cys-Loop Ligand Gated Ion Channel Subunits and an Acetylcholine Binding Protein.</title>
        <authorList>
            <person name="Torkkeli P.H."/>
            <person name="Liu H."/>
            <person name="French A.S."/>
        </authorList>
    </citation>
    <scope>NUCLEOTIDE SEQUENCE</scope>
    <source>
        <strain evidence="14">CSH_0470</strain>
    </source>
</reference>
<keyword evidence="4" id="KW-1003">Cell membrane</keyword>
<keyword evidence="10 11" id="KW-0407">Ion channel</keyword>
<comment type="similarity">
    <text evidence="11">Belongs to the ligand-gated ion channel (TC 1.A.9) family.</text>
</comment>
<dbReference type="PANTHER" id="PTHR18945">
    <property type="entry name" value="NEUROTRANSMITTER GATED ION CHANNEL"/>
    <property type="match status" value="1"/>
</dbReference>
<evidence type="ECO:0000256" key="1">
    <source>
        <dbReference type="ARBA" id="ARBA00004141"/>
    </source>
</evidence>
<protein>
    <submittedName>
        <fullName evidence="14">Glutamate-gated chloride channel subunit 3</fullName>
    </submittedName>
</protein>
<dbReference type="InterPro" id="IPR036719">
    <property type="entry name" value="Neuro-gated_channel_TM_sf"/>
</dbReference>
<accession>A0A0M3U190</accession>
<evidence type="ECO:0000256" key="3">
    <source>
        <dbReference type="ARBA" id="ARBA00022448"/>
    </source>
</evidence>
<name>A0A0M3U190_CUPSA</name>
<evidence type="ECO:0000256" key="8">
    <source>
        <dbReference type="ARBA" id="ARBA00023065"/>
    </source>
</evidence>
<dbReference type="InterPro" id="IPR036734">
    <property type="entry name" value="Neur_chan_lig-bd_sf"/>
</dbReference>
<keyword evidence="7 11" id="KW-1133">Transmembrane helix</keyword>
<feature type="transmembrane region" description="Helical" evidence="11">
    <location>
        <begin position="268"/>
        <end position="284"/>
    </location>
</feature>
<dbReference type="InterPro" id="IPR038050">
    <property type="entry name" value="Neuro_actylchol_rec"/>
</dbReference>
<dbReference type="PROSITE" id="PS00236">
    <property type="entry name" value="NEUROTR_ION_CHANNEL"/>
    <property type="match status" value="1"/>
</dbReference>
<dbReference type="EMBL" id="KT183364">
    <property type="protein sequence ID" value="ALE66019.1"/>
    <property type="molecule type" value="mRNA"/>
</dbReference>
<keyword evidence="3 11" id="KW-0813">Transport</keyword>
<dbReference type="InterPro" id="IPR006201">
    <property type="entry name" value="Neur_channel"/>
</dbReference>
<evidence type="ECO:0000256" key="7">
    <source>
        <dbReference type="ARBA" id="ARBA00022989"/>
    </source>
</evidence>
<evidence type="ECO:0000256" key="9">
    <source>
        <dbReference type="ARBA" id="ARBA00023136"/>
    </source>
</evidence>
<evidence type="ECO:0000259" key="13">
    <source>
        <dbReference type="Pfam" id="PF02932"/>
    </source>
</evidence>
<feature type="transmembrane region" description="Helical" evidence="11">
    <location>
        <begin position="388"/>
        <end position="410"/>
    </location>
</feature>
<evidence type="ECO:0000259" key="12">
    <source>
        <dbReference type="Pfam" id="PF02931"/>
    </source>
</evidence>
<dbReference type="GO" id="GO:0005254">
    <property type="term" value="F:chloride channel activity"/>
    <property type="evidence" value="ECO:0007669"/>
    <property type="project" value="UniProtKB-ARBA"/>
</dbReference>
<dbReference type="GO" id="GO:0099095">
    <property type="term" value="F:ligand-gated monoatomic anion channel activity"/>
    <property type="evidence" value="ECO:0007669"/>
    <property type="project" value="UniProtKB-ARBA"/>
</dbReference>
<dbReference type="GO" id="GO:0005886">
    <property type="term" value="C:plasma membrane"/>
    <property type="evidence" value="ECO:0007669"/>
    <property type="project" value="UniProtKB-SubCell"/>
</dbReference>
<feature type="signal peptide" evidence="11">
    <location>
        <begin position="1"/>
        <end position="21"/>
    </location>
</feature>
<keyword evidence="6 11" id="KW-0732">Signal</keyword>
<dbReference type="Pfam" id="PF02931">
    <property type="entry name" value="Neur_chan_LBD"/>
    <property type="match status" value="1"/>
</dbReference>
<dbReference type="InterPro" id="IPR006029">
    <property type="entry name" value="Neurotrans-gated_channel_TM"/>
</dbReference>
<feature type="chain" id="PRO_5022248292" evidence="11">
    <location>
        <begin position="22"/>
        <end position="411"/>
    </location>
</feature>
<evidence type="ECO:0000256" key="2">
    <source>
        <dbReference type="ARBA" id="ARBA00004236"/>
    </source>
</evidence>
<feature type="transmembrane region" description="Helical" evidence="11">
    <location>
        <begin position="304"/>
        <end position="326"/>
    </location>
</feature>
<evidence type="ECO:0000256" key="10">
    <source>
        <dbReference type="ARBA" id="ARBA00023303"/>
    </source>
</evidence>
<keyword evidence="5 11" id="KW-0812">Transmembrane</keyword>
<evidence type="ECO:0000256" key="5">
    <source>
        <dbReference type="ARBA" id="ARBA00022692"/>
    </source>
</evidence>
<dbReference type="InterPro" id="IPR006028">
    <property type="entry name" value="GABAA/Glycine_rcpt"/>
</dbReference>
<feature type="domain" description="Neurotransmitter-gated ion-channel transmembrane" evidence="13">
    <location>
        <begin position="245"/>
        <end position="332"/>
    </location>
</feature>
<dbReference type="SUPFAM" id="SSF90112">
    <property type="entry name" value="Neurotransmitter-gated ion-channel transmembrane pore"/>
    <property type="match status" value="1"/>
</dbReference>
<dbReference type="GO" id="GO:0005230">
    <property type="term" value="F:extracellular ligand-gated monoatomic ion channel activity"/>
    <property type="evidence" value="ECO:0007669"/>
    <property type="project" value="InterPro"/>
</dbReference>
<keyword evidence="9 11" id="KW-0472">Membrane</keyword>
<evidence type="ECO:0000313" key="14">
    <source>
        <dbReference type="EMBL" id="ALE66019.1"/>
    </source>
</evidence>
<feature type="domain" description="Neurotransmitter-gated ion-channel ligand-binding" evidence="12">
    <location>
        <begin position="33"/>
        <end position="237"/>
    </location>
</feature>
<proteinExistence type="evidence at transcript level"/>
<dbReference type="Gene3D" id="2.70.170.10">
    <property type="entry name" value="Neurotransmitter-gated ion-channel ligand-binding domain"/>
    <property type="match status" value="1"/>
</dbReference>
<dbReference type="PRINTS" id="PR00253">
    <property type="entry name" value="GABAARECEPTR"/>
</dbReference>
<dbReference type="AlphaFoldDB" id="A0A0M3U190"/>
<sequence>MNFLILPFFLSVVFCVSPGNGEYTDDKVIQNYLKNLKDKNYDKETAPGGENGMPVYVAVSTYILDIDKVDDLNMDLIANFYFRQSWNDSRLEHKQDLDSIILRDDDVIWTPDLFFTEEREGSIHQVMNPNKFINIKPSGEVLYSAKLSVRFNCRMDLRSYPHDIQKCRLSAESYGHKRSHIALLWRSSKEGYDPLSASKDITMLDFDLIEVKPSSRSISMTFGEYSNLEINLTFKRKFGFFATRLYIPFIILVLMAALSFYIKAEERFLRASLLLVILYLMVTISTEVNSLTPPAPYTKGSDVWIGFCESLVFAAFLEFIIVASIAGRDNEGSTSKGEILPTLDPEAKEHNFSTDSLKSPMAKLINMLDARNGGKDKRNPVSYRIDRICRYVFPLIFVLFNVVYWCVYTTV</sequence>
<feature type="transmembrane region" description="Helical" evidence="11">
    <location>
        <begin position="238"/>
        <end position="261"/>
    </location>
</feature>
<evidence type="ECO:0000256" key="6">
    <source>
        <dbReference type="ARBA" id="ARBA00022729"/>
    </source>
</evidence>
<evidence type="ECO:0000256" key="4">
    <source>
        <dbReference type="ARBA" id="ARBA00022475"/>
    </source>
</evidence>
<dbReference type="SUPFAM" id="SSF63712">
    <property type="entry name" value="Nicotinic receptor ligand binding domain-like"/>
    <property type="match status" value="1"/>
</dbReference>